<feature type="compositionally biased region" description="Low complexity" evidence="2">
    <location>
        <begin position="29"/>
        <end position="41"/>
    </location>
</feature>
<feature type="domain" description="Protein kinase" evidence="3">
    <location>
        <begin position="70"/>
        <end position="181"/>
    </location>
</feature>
<dbReference type="Proteomes" id="UP001161247">
    <property type="component" value="Chromosome 6"/>
</dbReference>
<dbReference type="PANTHER" id="PTHR48006">
    <property type="entry name" value="LEUCINE-RICH REPEAT-CONTAINING PROTEIN DDB_G0281931-RELATED"/>
    <property type="match status" value="1"/>
</dbReference>
<dbReference type="GO" id="GO:0005524">
    <property type="term" value="F:ATP binding"/>
    <property type="evidence" value="ECO:0007669"/>
    <property type="project" value="InterPro"/>
</dbReference>
<dbReference type="Gene3D" id="1.10.510.10">
    <property type="entry name" value="Transferase(Phosphotransferase) domain 1"/>
    <property type="match status" value="1"/>
</dbReference>
<dbReference type="SUPFAM" id="SSF56112">
    <property type="entry name" value="Protein kinase-like (PK-like)"/>
    <property type="match status" value="1"/>
</dbReference>
<dbReference type="Pfam" id="PF07714">
    <property type="entry name" value="PK_Tyr_Ser-Thr"/>
    <property type="match status" value="1"/>
</dbReference>
<dbReference type="InterPro" id="IPR001245">
    <property type="entry name" value="Ser-Thr/Tyr_kinase_cat_dom"/>
</dbReference>
<evidence type="ECO:0000313" key="4">
    <source>
        <dbReference type="EMBL" id="CAI9108834.1"/>
    </source>
</evidence>
<dbReference type="EMBL" id="OX459123">
    <property type="protein sequence ID" value="CAI9108834.1"/>
    <property type="molecule type" value="Genomic_DNA"/>
</dbReference>
<dbReference type="AlphaFoldDB" id="A0AAV1DM63"/>
<evidence type="ECO:0000256" key="2">
    <source>
        <dbReference type="SAM" id="MobiDB-lite"/>
    </source>
</evidence>
<dbReference type="GO" id="GO:0004672">
    <property type="term" value="F:protein kinase activity"/>
    <property type="evidence" value="ECO:0007669"/>
    <property type="project" value="InterPro"/>
</dbReference>
<dbReference type="InterPro" id="IPR051824">
    <property type="entry name" value="LRR_Rcpt-Like_S/T_Kinase"/>
</dbReference>
<dbReference type="InterPro" id="IPR000719">
    <property type="entry name" value="Prot_kinase_dom"/>
</dbReference>
<gene>
    <name evidence="4" type="ORF">OLC1_LOCUS16837</name>
</gene>
<dbReference type="PROSITE" id="PS50011">
    <property type="entry name" value="PROTEIN_KINASE_DOM"/>
    <property type="match status" value="1"/>
</dbReference>
<comment type="subcellular location">
    <subcellularLocation>
        <location evidence="1">Membrane</location>
        <topology evidence="1">Single-pass type I membrane protein</topology>
    </subcellularLocation>
</comment>
<evidence type="ECO:0000256" key="1">
    <source>
        <dbReference type="ARBA" id="ARBA00004479"/>
    </source>
</evidence>
<keyword evidence="5" id="KW-1185">Reference proteome</keyword>
<accession>A0AAV1DM63</accession>
<dbReference type="GO" id="GO:0016020">
    <property type="term" value="C:membrane"/>
    <property type="evidence" value="ECO:0007669"/>
    <property type="project" value="UniProtKB-SubCell"/>
</dbReference>
<dbReference type="InterPro" id="IPR011009">
    <property type="entry name" value="Kinase-like_dom_sf"/>
</dbReference>
<sequence>MSRIYGNWERLVRETLRREEFRRSALRSPSDLSSSSLSLSSPDDDGDEKLPCPSFLSFTYSQILEATNDFNPSNLISHAKSGRLFRGSLRDGTRVVVKMVDRLGFRLTRTVEIHRELSHSRLVPLLGDVQNLLVYKYMSKGDLSRNLREIGCWERRLKIAIGAAEALTYLHHEFMPPLVHR</sequence>
<dbReference type="PANTHER" id="PTHR48006:SF50">
    <property type="entry name" value="OS03G0724300 PROTEIN"/>
    <property type="match status" value="1"/>
</dbReference>
<name>A0AAV1DM63_OLDCO</name>
<organism evidence="4 5">
    <name type="scientific">Oldenlandia corymbosa var. corymbosa</name>
    <dbReference type="NCBI Taxonomy" id="529605"/>
    <lineage>
        <taxon>Eukaryota</taxon>
        <taxon>Viridiplantae</taxon>
        <taxon>Streptophyta</taxon>
        <taxon>Embryophyta</taxon>
        <taxon>Tracheophyta</taxon>
        <taxon>Spermatophyta</taxon>
        <taxon>Magnoliopsida</taxon>
        <taxon>eudicotyledons</taxon>
        <taxon>Gunneridae</taxon>
        <taxon>Pentapetalae</taxon>
        <taxon>asterids</taxon>
        <taxon>lamiids</taxon>
        <taxon>Gentianales</taxon>
        <taxon>Rubiaceae</taxon>
        <taxon>Rubioideae</taxon>
        <taxon>Spermacoceae</taxon>
        <taxon>Hedyotis-Oldenlandia complex</taxon>
        <taxon>Oldenlandia</taxon>
    </lineage>
</organism>
<reference evidence="4" key="1">
    <citation type="submission" date="2023-03" db="EMBL/GenBank/DDBJ databases">
        <authorList>
            <person name="Julca I."/>
        </authorList>
    </citation>
    <scope>NUCLEOTIDE SEQUENCE</scope>
</reference>
<evidence type="ECO:0000313" key="5">
    <source>
        <dbReference type="Proteomes" id="UP001161247"/>
    </source>
</evidence>
<protein>
    <submittedName>
        <fullName evidence="4">OLC1v1008530C1</fullName>
    </submittedName>
</protein>
<proteinExistence type="predicted"/>
<evidence type="ECO:0000259" key="3">
    <source>
        <dbReference type="PROSITE" id="PS50011"/>
    </source>
</evidence>
<feature type="region of interest" description="Disordered" evidence="2">
    <location>
        <begin position="29"/>
        <end position="48"/>
    </location>
</feature>